<dbReference type="SUPFAM" id="SSF47384">
    <property type="entry name" value="Homodimeric domain of signal transducing histidine kinase"/>
    <property type="match status" value="1"/>
</dbReference>
<protein>
    <recommendedName>
        <fullName evidence="2">histidine kinase</fullName>
        <ecNumber evidence="2">2.7.13.3</ecNumber>
    </recommendedName>
</protein>
<comment type="caution">
    <text evidence="3">The sequence shown here is derived from an EMBL/GenBank/DDBJ whole genome shotgun (WGS) entry which is preliminary data.</text>
</comment>
<reference evidence="3 4" key="1">
    <citation type="submission" date="2019-09" db="EMBL/GenBank/DDBJ databases">
        <title>Whole genome sequence of Vibrio fortis.</title>
        <authorList>
            <person name="Das S.K."/>
        </authorList>
    </citation>
    <scope>NUCLEOTIDE SEQUENCE [LARGE SCALE GENOMIC DNA]</scope>
    <source>
        <strain evidence="3 4">AN60</strain>
    </source>
</reference>
<comment type="catalytic activity">
    <reaction evidence="1">
        <text>ATP + protein L-histidine = ADP + protein N-phospho-L-histidine.</text>
        <dbReference type="EC" id="2.7.13.3"/>
    </reaction>
</comment>
<name>A0A5N3R1B5_9VIBR</name>
<accession>A0A5N3R1B5</accession>
<dbReference type="RefSeq" id="WP_150870109.1">
    <property type="nucleotide sequence ID" value="NZ_VWSE01000006.1"/>
</dbReference>
<organism evidence="3 4">
    <name type="scientific">Vibrio fortis</name>
    <dbReference type="NCBI Taxonomy" id="212667"/>
    <lineage>
        <taxon>Bacteria</taxon>
        <taxon>Pseudomonadati</taxon>
        <taxon>Pseudomonadota</taxon>
        <taxon>Gammaproteobacteria</taxon>
        <taxon>Vibrionales</taxon>
        <taxon>Vibrionaceae</taxon>
        <taxon>Vibrio</taxon>
    </lineage>
</organism>
<sequence>MLTKKLNAILDHPSIDLGDIDSLAKESLNLLNSALHLSDASLWLATDQNDVSCVYAERKEDTKVTENQLIKSEDYRVFLDQIHCKSHLAYTHTNAVKGQWLKIPDFVYFQSYLVPVKLNQEIIGFILLRQAPHRVKLDQSSIQFAISIAFAIGRTIKSAEMNHHFSSHTQQGLELQQSVQSQNENIKQLLKNLEQSQKYQVEMEKMEALGHLVNGVAHEVNTPLGVAITALSVMEDHINQLENAYNNQLLDESTFVDFLGGIRPAHKMTSSNLERAAQLVHNSNKHLSMNTMVTWKI</sequence>
<gene>
    <name evidence="3" type="ORF">F2P58_12550</name>
</gene>
<dbReference type="GO" id="GO:0000155">
    <property type="term" value="F:phosphorelay sensor kinase activity"/>
    <property type="evidence" value="ECO:0007669"/>
    <property type="project" value="InterPro"/>
</dbReference>
<dbReference type="InterPro" id="IPR036097">
    <property type="entry name" value="HisK_dim/P_sf"/>
</dbReference>
<evidence type="ECO:0000256" key="2">
    <source>
        <dbReference type="ARBA" id="ARBA00012438"/>
    </source>
</evidence>
<evidence type="ECO:0000313" key="3">
    <source>
        <dbReference type="EMBL" id="KAB0288274.1"/>
    </source>
</evidence>
<dbReference type="EC" id="2.7.13.3" evidence="2"/>
<dbReference type="AlphaFoldDB" id="A0A5N3R1B5"/>
<dbReference type="Proteomes" id="UP000326789">
    <property type="component" value="Unassembled WGS sequence"/>
</dbReference>
<proteinExistence type="predicted"/>
<dbReference type="InterPro" id="IPR003661">
    <property type="entry name" value="HisK_dim/P_dom"/>
</dbReference>
<evidence type="ECO:0000313" key="4">
    <source>
        <dbReference type="Proteomes" id="UP000326789"/>
    </source>
</evidence>
<dbReference type="EMBL" id="VWSE01000006">
    <property type="protein sequence ID" value="KAB0288274.1"/>
    <property type="molecule type" value="Genomic_DNA"/>
</dbReference>
<evidence type="ECO:0000256" key="1">
    <source>
        <dbReference type="ARBA" id="ARBA00000085"/>
    </source>
</evidence>
<dbReference type="CDD" id="cd00082">
    <property type="entry name" value="HisKA"/>
    <property type="match status" value="1"/>
</dbReference>
<dbReference type="SUPFAM" id="SSF55781">
    <property type="entry name" value="GAF domain-like"/>
    <property type="match status" value="1"/>
</dbReference>
<dbReference type="Gene3D" id="1.10.287.130">
    <property type="match status" value="1"/>
</dbReference>